<dbReference type="GO" id="GO:0005525">
    <property type="term" value="F:GTP binding"/>
    <property type="evidence" value="ECO:0007669"/>
    <property type="project" value="InterPro"/>
</dbReference>
<dbReference type="AlphaFoldDB" id="A0A445DB08"/>
<feature type="domain" description="G" evidence="1">
    <location>
        <begin position="196"/>
        <end position="215"/>
    </location>
</feature>
<evidence type="ECO:0000259" key="1">
    <source>
        <dbReference type="Pfam" id="PF01926"/>
    </source>
</evidence>
<protein>
    <recommendedName>
        <fullName evidence="1">G domain-containing protein</fullName>
    </recommendedName>
</protein>
<reference evidence="2 3" key="1">
    <citation type="submission" date="2019-01" db="EMBL/GenBank/DDBJ databases">
        <title>Sequencing of cultivated peanut Arachis hypogaea provides insights into genome evolution and oil improvement.</title>
        <authorList>
            <person name="Chen X."/>
        </authorList>
    </citation>
    <scope>NUCLEOTIDE SEQUENCE [LARGE SCALE GENOMIC DNA]</scope>
    <source>
        <strain evidence="3">cv. Fuhuasheng</strain>
        <tissue evidence="2">Leaves</tissue>
    </source>
</reference>
<comment type="caution">
    <text evidence="2">The sequence shown here is derived from an EMBL/GenBank/DDBJ whole genome shotgun (WGS) entry which is preliminary data.</text>
</comment>
<name>A0A445DB08_ARAHY</name>
<sequence length="215" mass="23381">MKTNVVIAHCSAKKGKSKALKPKTKTLSSSTVPPPPSVIVGASEDSLFALSQTQTLGSTSILPWLLCSSCSPSLKKGVRCRLDALRHPPQLSKLLFSSHCRLSVEPLPRPSVELGRRPFVELGRRPSVRPCSHCPQVSNSPALFFRELSPSPTLCIFLPSASSSCRRLVGVVHQSRVCRRRVRSMAVRLPPETVRAGIVGYPNVGKSSLINRLLK</sequence>
<dbReference type="Proteomes" id="UP000289738">
    <property type="component" value="Chromosome A04"/>
</dbReference>
<organism evidence="2 3">
    <name type="scientific">Arachis hypogaea</name>
    <name type="common">Peanut</name>
    <dbReference type="NCBI Taxonomy" id="3818"/>
    <lineage>
        <taxon>Eukaryota</taxon>
        <taxon>Viridiplantae</taxon>
        <taxon>Streptophyta</taxon>
        <taxon>Embryophyta</taxon>
        <taxon>Tracheophyta</taxon>
        <taxon>Spermatophyta</taxon>
        <taxon>Magnoliopsida</taxon>
        <taxon>eudicotyledons</taxon>
        <taxon>Gunneridae</taxon>
        <taxon>Pentapetalae</taxon>
        <taxon>rosids</taxon>
        <taxon>fabids</taxon>
        <taxon>Fabales</taxon>
        <taxon>Fabaceae</taxon>
        <taxon>Papilionoideae</taxon>
        <taxon>50 kb inversion clade</taxon>
        <taxon>dalbergioids sensu lato</taxon>
        <taxon>Dalbergieae</taxon>
        <taxon>Pterocarpus clade</taxon>
        <taxon>Arachis</taxon>
    </lineage>
</organism>
<dbReference type="EMBL" id="SDMP01000004">
    <property type="protein sequence ID" value="RYR60343.1"/>
    <property type="molecule type" value="Genomic_DNA"/>
</dbReference>
<dbReference type="InterPro" id="IPR006073">
    <property type="entry name" value="GTP-bd"/>
</dbReference>
<dbReference type="Gene3D" id="3.40.50.300">
    <property type="entry name" value="P-loop containing nucleotide triphosphate hydrolases"/>
    <property type="match status" value="1"/>
</dbReference>
<dbReference type="SUPFAM" id="SSF52540">
    <property type="entry name" value="P-loop containing nucleoside triphosphate hydrolases"/>
    <property type="match status" value="1"/>
</dbReference>
<evidence type="ECO:0000313" key="2">
    <source>
        <dbReference type="EMBL" id="RYR60343.1"/>
    </source>
</evidence>
<keyword evidence="3" id="KW-1185">Reference proteome</keyword>
<gene>
    <name evidence="2" type="ORF">Ahy_A04g017423</name>
</gene>
<dbReference type="InterPro" id="IPR027417">
    <property type="entry name" value="P-loop_NTPase"/>
</dbReference>
<accession>A0A445DB08</accession>
<dbReference type="Pfam" id="PF01926">
    <property type="entry name" value="MMR_HSR1"/>
    <property type="match status" value="1"/>
</dbReference>
<proteinExistence type="predicted"/>
<evidence type="ECO:0000313" key="3">
    <source>
        <dbReference type="Proteomes" id="UP000289738"/>
    </source>
</evidence>